<protein>
    <submittedName>
        <fullName evidence="1">Uncharacterized protein</fullName>
    </submittedName>
</protein>
<dbReference type="EMBL" id="JAIWYP010000011">
    <property type="protein sequence ID" value="KAH3734726.1"/>
    <property type="molecule type" value="Genomic_DNA"/>
</dbReference>
<name>A0A9D4HXM3_DREPO</name>
<keyword evidence="2" id="KW-1185">Reference proteome</keyword>
<sequence>MSSSKQEWIIMPLNLHCNWFFKFAFLLDSEHQIASIYILHDKIQAVLKKPTLQSKAKSGASWKCVVINSQAS</sequence>
<dbReference type="AlphaFoldDB" id="A0A9D4HXM3"/>
<gene>
    <name evidence="1" type="ORF">DPMN_041171</name>
</gene>
<evidence type="ECO:0000313" key="2">
    <source>
        <dbReference type="Proteomes" id="UP000828390"/>
    </source>
</evidence>
<organism evidence="1 2">
    <name type="scientific">Dreissena polymorpha</name>
    <name type="common">Zebra mussel</name>
    <name type="synonym">Mytilus polymorpha</name>
    <dbReference type="NCBI Taxonomy" id="45954"/>
    <lineage>
        <taxon>Eukaryota</taxon>
        <taxon>Metazoa</taxon>
        <taxon>Spiralia</taxon>
        <taxon>Lophotrochozoa</taxon>
        <taxon>Mollusca</taxon>
        <taxon>Bivalvia</taxon>
        <taxon>Autobranchia</taxon>
        <taxon>Heteroconchia</taxon>
        <taxon>Euheterodonta</taxon>
        <taxon>Imparidentia</taxon>
        <taxon>Neoheterodontei</taxon>
        <taxon>Myida</taxon>
        <taxon>Dreissenoidea</taxon>
        <taxon>Dreissenidae</taxon>
        <taxon>Dreissena</taxon>
    </lineage>
</organism>
<reference evidence="1" key="2">
    <citation type="submission" date="2020-11" db="EMBL/GenBank/DDBJ databases">
        <authorList>
            <person name="McCartney M.A."/>
            <person name="Auch B."/>
            <person name="Kono T."/>
            <person name="Mallez S."/>
            <person name="Becker A."/>
            <person name="Gohl D.M."/>
            <person name="Silverstein K.A.T."/>
            <person name="Koren S."/>
            <person name="Bechman K.B."/>
            <person name="Herman A."/>
            <person name="Abrahante J.E."/>
            <person name="Garbe J."/>
        </authorList>
    </citation>
    <scope>NUCLEOTIDE SEQUENCE</scope>
    <source>
        <strain evidence="1">Duluth1</strain>
        <tissue evidence="1">Whole animal</tissue>
    </source>
</reference>
<reference evidence="1" key="1">
    <citation type="journal article" date="2019" name="bioRxiv">
        <title>The Genome of the Zebra Mussel, Dreissena polymorpha: A Resource for Invasive Species Research.</title>
        <authorList>
            <person name="McCartney M.A."/>
            <person name="Auch B."/>
            <person name="Kono T."/>
            <person name="Mallez S."/>
            <person name="Zhang Y."/>
            <person name="Obille A."/>
            <person name="Becker A."/>
            <person name="Abrahante J.E."/>
            <person name="Garbe J."/>
            <person name="Badalamenti J.P."/>
            <person name="Herman A."/>
            <person name="Mangelson H."/>
            <person name="Liachko I."/>
            <person name="Sullivan S."/>
            <person name="Sone E.D."/>
            <person name="Koren S."/>
            <person name="Silverstein K.A.T."/>
            <person name="Beckman K.B."/>
            <person name="Gohl D.M."/>
        </authorList>
    </citation>
    <scope>NUCLEOTIDE SEQUENCE</scope>
    <source>
        <strain evidence="1">Duluth1</strain>
        <tissue evidence="1">Whole animal</tissue>
    </source>
</reference>
<comment type="caution">
    <text evidence="1">The sequence shown here is derived from an EMBL/GenBank/DDBJ whole genome shotgun (WGS) entry which is preliminary data.</text>
</comment>
<proteinExistence type="predicted"/>
<accession>A0A9D4HXM3</accession>
<dbReference type="Proteomes" id="UP000828390">
    <property type="component" value="Unassembled WGS sequence"/>
</dbReference>
<evidence type="ECO:0000313" key="1">
    <source>
        <dbReference type="EMBL" id="KAH3734726.1"/>
    </source>
</evidence>